<dbReference type="Proteomes" id="UP000007115">
    <property type="component" value="Unassembled WGS sequence"/>
</dbReference>
<reference evidence="2 3" key="1">
    <citation type="journal article" date="2011" name="Genome Biol.">
        <title>Comparative genome sequence analysis underscores mycoparasitism as the ancestral life style of Trichoderma.</title>
        <authorList>
            <person name="Kubicek C.P."/>
            <person name="Herrera-Estrella A."/>
            <person name="Seidl-Seiboth V."/>
            <person name="Martinez D.A."/>
            <person name="Druzhinina I.S."/>
            <person name="Thon M."/>
            <person name="Zeilinger S."/>
            <person name="Casas-Flores S."/>
            <person name="Horwitz B.A."/>
            <person name="Mukherjee P.K."/>
            <person name="Mukherjee M."/>
            <person name="Kredics L."/>
            <person name="Alcaraz L.D."/>
            <person name="Aerts A."/>
            <person name="Antal Z."/>
            <person name="Atanasova L."/>
            <person name="Cervantes-Badillo M.G."/>
            <person name="Challacombe J."/>
            <person name="Chertkov O."/>
            <person name="McCluskey K."/>
            <person name="Coulpier F."/>
            <person name="Deshpande N."/>
            <person name="von Doehren H."/>
            <person name="Ebbole D.J."/>
            <person name="Esquivel-Naranjo E.U."/>
            <person name="Fekete E."/>
            <person name="Flipphi M."/>
            <person name="Glaser F."/>
            <person name="Gomez-Rodriguez E.Y."/>
            <person name="Gruber S."/>
            <person name="Han C."/>
            <person name="Henrissat B."/>
            <person name="Hermosa R."/>
            <person name="Hernandez-Onate M."/>
            <person name="Karaffa L."/>
            <person name="Kosti I."/>
            <person name="Le Crom S."/>
            <person name="Lindquist E."/>
            <person name="Lucas S."/>
            <person name="Luebeck M."/>
            <person name="Luebeck P.S."/>
            <person name="Margeot A."/>
            <person name="Metz B."/>
            <person name="Misra M."/>
            <person name="Nevalainen H."/>
            <person name="Omann M."/>
            <person name="Packer N."/>
            <person name="Perrone G."/>
            <person name="Uresti-Rivera E.E."/>
            <person name="Salamov A."/>
            <person name="Schmoll M."/>
            <person name="Seiboth B."/>
            <person name="Shapiro H."/>
            <person name="Sukno S."/>
            <person name="Tamayo-Ramos J.A."/>
            <person name="Tisch D."/>
            <person name="Wiest A."/>
            <person name="Wilkinson H.H."/>
            <person name="Zhang M."/>
            <person name="Coutinho P.M."/>
            <person name="Kenerley C.M."/>
            <person name="Monte E."/>
            <person name="Baker S.E."/>
            <person name="Grigoriev I.V."/>
        </authorList>
    </citation>
    <scope>NUCLEOTIDE SEQUENCE [LARGE SCALE GENOMIC DNA]</scope>
    <source>
        <strain evidence="3">Gv29-8 / FGSC 10586</strain>
    </source>
</reference>
<accession>G9N7W8</accession>
<dbReference type="InParanoid" id="G9N7W8"/>
<dbReference type="PANTHER" id="PTHR42085:SF2">
    <property type="entry name" value="F-BOX DOMAIN-CONTAINING PROTEIN"/>
    <property type="match status" value="1"/>
</dbReference>
<evidence type="ECO:0000259" key="1">
    <source>
        <dbReference type="Pfam" id="PF20150"/>
    </source>
</evidence>
<dbReference type="Pfam" id="PF20150">
    <property type="entry name" value="2EXR"/>
    <property type="match status" value="1"/>
</dbReference>
<name>G9N7W8_HYPVG</name>
<evidence type="ECO:0000313" key="3">
    <source>
        <dbReference type="Proteomes" id="UP000007115"/>
    </source>
</evidence>
<dbReference type="HOGENOM" id="CLU_645659_0_0_1"/>
<dbReference type="AlphaFoldDB" id="G9N7W8"/>
<dbReference type="OMA" id="TCRLFYQ"/>
<dbReference type="VEuPathDB" id="FungiDB:TRIVIDRAFT_57114"/>
<dbReference type="OrthoDB" id="5413827at2759"/>
<dbReference type="GeneID" id="25795668"/>
<sequence length="441" mass="51506">MPPQPLYGGGLRIRPYQHRPPKDGNSLFAKLPPEIRCKIWHLLLVRPSGPVMPVHIPRDTATETFFSVEMSPNVTFDLDAIMQTCRLFYQDQEDYLIFYKYNVFQFPRTRDCLTYVAAITPSRRKAIRNLTIASDPMPYYPESVANREPGDRLRAIAMLCPNLRVLRHEKFFYRAENLTDLAGMLSGFLEPIVSILPLLKEVYVRGANGGYMQMECHMTLKSIKFAWKTSTVQDPHNWSTRRTRFSERGENMLTAVWDILCQRREEFCRPLRSSRLNDAIASTPILTLGEDRWQQGDAINVPQSPVPSLRVGAALTVAPDFIINGLGTVKSIYFPRLGGSPELYIGSQFYTWDAIFHSNRMSETHSKGYLWSVVNLFTRKYIPWVYFSRTSKGRRHGNRSRQSFLINCIWRLEWRDRAAKLDVLKELYRRWDKRPRRRRQR</sequence>
<dbReference type="PANTHER" id="PTHR42085">
    <property type="entry name" value="F-BOX DOMAIN-CONTAINING PROTEIN"/>
    <property type="match status" value="1"/>
</dbReference>
<comment type="caution">
    <text evidence="2">The sequence shown here is derived from an EMBL/GenBank/DDBJ whole genome shotgun (WGS) entry which is preliminary data.</text>
</comment>
<gene>
    <name evidence="2" type="ORF">TRIVIDRAFT_57114</name>
</gene>
<keyword evidence="3" id="KW-1185">Reference proteome</keyword>
<dbReference type="RefSeq" id="XP_013951282.1">
    <property type="nucleotide sequence ID" value="XM_014095807.1"/>
</dbReference>
<dbReference type="EMBL" id="ABDF02000089">
    <property type="protein sequence ID" value="EHK17080.1"/>
    <property type="molecule type" value="Genomic_DNA"/>
</dbReference>
<protein>
    <recommendedName>
        <fullName evidence="1">2EXR domain-containing protein</fullName>
    </recommendedName>
</protein>
<evidence type="ECO:0000313" key="2">
    <source>
        <dbReference type="EMBL" id="EHK17080.1"/>
    </source>
</evidence>
<organism evidence="2 3">
    <name type="scientific">Hypocrea virens (strain Gv29-8 / FGSC 10586)</name>
    <name type="common">Gliocladium virens</name>
    <name type="synonym">Trichoderma virens</name>
    <dbReference type="NCBI Taxonomy" id="413071"/>
    <lineage>
        <taxon>Eukaryota</taxon>
        <taxon>Fungi</taxon>
        <taxon>Dikarya</taxon>
        <taxon>Ascomycota</taxon>
        <taxon>Pezizomycotina</taxon>
        <taxon>Sordariomycetes</taxon>
        <taxon>Hypocreomycetidae</taxon>
        <taxon>Hypocreales</taxon>
        <taxon>Hypocreaceae</taxon>
        <taxon>Trichoderma</taxon>
    </lineage>
</organism>
<proteinExistence type="predicted"/>
<dbReference type="InterPro" id="IPR045518">
    <property type="entry name" value="2EXR"/>
</dbReference>
<dbReference type="InterPro" id="IPR038883">
    <property type="entry name" value="AN11006-like"/>
</dbReference>
<feature type="domain" description="2EXR" evidence="1">
    <location>
        <begin position="27"/>
        <end position="100"/>
    </location>
</feature>
<dbReference type="eggNOG" id="ENOG502REYZ">
    <property type="taxonomic scope" value="Eukaryota"/>
</dbReference>